<dbReference type="Pfam" id="PF07693">
    <property type="entry name" value="KAP_NTPase"/>
    <property type="match status" value="1"/>
</dbReference>
<protein>
    <recommendedName>
        <fullName evidence="2">KAP NTPase domain-containing protein</fullName>
    </recommendedName>
</protein>
<name>A0A699GKI7_TANCI</name>
<feature type="region of interest" description="Disordered" evidence="1">
    <location>
        <begin position="84"/>
        <end position="137"/>
    </location>
</feature>
<feature type="compositionally biased region" description="Basic and acidic residues" evidence="1">
    <location>
        <begin position="128"/>
        <end position="137"/>
    </location>
</feature>
<comment type="caution">
    <text evidence="3">The sequence shown here is derived from an EMBL/GenBank/DDBJ whole genome shotgun (WGS) entry which is preliminary data.</text>
</comment>
<sequence length="498" mass="55306">MALPARPRIEHVVSVHSRTKKLRAPARGQRASTAARCRSDTAGHYAQRCSTAGTYLPPQCELHAIARCSGWPLALANPLEEVMSHKPENGPAHTSPKVASTAGKQLSDKKSGAAEKSVAGSALTQAPDKGKAKNEWDDDFLNRRDEANYLSEYLAARYHVKKNERGFVLAINGDWGLGKSFLIDRWSSDLKKSGHPVIMFNSWENDFTTEPLVAFISELNSALDIYFSKMPQGQIILKSWLNQAKAVLVPTLKVVGLAALKHGAGVGMQELNTYVLGTGENEHKEIVDIDTKEIAEKLEKVIEEELKSHVNVKKSIQNFKTILSDLVNFLEDQAGTQLPIFIFIDELDRCRPDYAIKLLEGIKHLFGIPGIHFIVATNLSELAHSIRAVYGEQFGAERYLKRFFDMEYSLPEPEGIEFAAELMTPISQLTNANFIIGMESTLHADAYPAKNLSYVFLRYALAFDLRLRDQQQAAKILEAALLTLGNSPEKKCMVSPET</sequence>
<accession>A0A699GKI7</accession>
<dbReference type="Gene3D" id="3.40.50.300">
    <property type="entry name" value="P-loop containing nucleotide triphosphate hydrolases"/>
    <property type="match status" value="1"/>
</dbReference>
<dbReference type="SUPFAM" id="SSF52540">
    <property type="entry name" value="P-loop containing nucleoside triphosphate hydrolases"/>
    <property type="match status" value="1"/>
</dbReference>
<proteinExistence type="predicted"/>
<dbReference type="AlphaFoldDB" id="A0A699GKI7"/>
<evidence type="ECO:0000256" key="1">
    <source>
        <dbReference type="SAM" id="MobiDB-lite"/>
    </source>
</evidence>
<feature type="domain" description="KAP NTPase" evidence="2">
    <location>
        <begin position="160"/>
        <end position="425"/>
    </location>
</feature>
<evidence type="ECO:0000313" key="3">
    <source>
        <dbReference type="EMBL" id="GEU29198.1"/>
    </source>
</evidence>
<organism evidence="3">
    <name type="scientific">Tanacetum cinerariifolium</name>
    <name type="common">Dalmatian daisy</name>
    <name type="synonym">Chrysanthemum cinerariifolium</name>
    <dbReference type="NCBI Taxonomy" id="118510"/>
    <lineage>
        <taxon>Eukaryota</taxon>
        <taxon>Viridiplantae</taxon>
        <taxon>Streptophyta</taxon>
        <taxon>Embryophyta</taxon>
        <taxon>Tracheophyta</taxon>
        <taxon>Spermatophyta</taxon>
        <taxon>Magnoliopsida</taxon>
        <taxon>eudicotyledons</taxon>
        <taxon>Gunneridae</taxon>
        <taxon>Pentapetalae</taxon>
        <taxon>asterids</taxon>
        <taxon>campanulids</taxon>
        <taxon>Asterales</taxon>
        <taxon>Asteraceae</taxon>
        <taxon>Asteroideae</taxon>
        <taxon>Anthemideae</taxon>
        <taxon>Anthemidinae</taxon>
        <taxon>Tanacetum</taxon>
    </lineage>
</organism>
<reference evidence="3" key="1">
    <citation type="journal article" date="2019" name="Sci. Rep.">
        <title>Draft genome of Tanacetum cinerariifolium, the natural source of mosquito coil.</title>
        <authorList>
            <person name="Yamashiro T."/>
            <person name="Shiraishi A."/>
            <person name="Satake H."/>
            <person name="Nakayama K."/>
        </authorList>
    </citation>
    <scope>NUCLEOTIDE SEQUENCE</scope>
</reference>
<gene>
    <name evidence="3" type="ORF">Tci_001176</name>
</gene>
<dbReference type="InterPro" id="IPR027417">
    <property type="entry name" value="P-loop_NTPase"/>
</dbReference>
<dbReference type="EMBL" id="BKCJ010000050">
    <property type="protein sequence ID" value="GEU29198.1"/>
    <property type="molecule type" value="Genomic_DNA"/>
</dbReference>
<dbReference type="InterPro" id="IPR011646">
    <property type="entry name" value="KAP_P-loop"/>
</dbReference>
<evidence type="ECO:0000259" key="2">
    <source>
        <dbReference type="Pfam" id="PF07693"/>
    </source>
</evidence>